<protein>
    <submittedName>
        <fullName evidence="1">DUF647-domain-containing protein</fullName>
    </submittedName>
</protein>
<proteinExistence type="predicted"/>
<keyword evidence="2" id="KW-1185">Reference proteome</keyword>
<dbReference type="Proteomes" id="UP000790709">
    <property type="component" value="Unassembled WGS sequence"/>
</dbReference>
<gene>
    <name evidence="1" type="ORF">BV22DRAFT_462472</name>
</gene>
<evidence type="ECO:0000313" key="1">
    <source>
        <dbReference type="EMBL" id="KAH7925037.1"/>
    </source>
</evidence>
<comment type="caution">
    <text evidence="1">The sequence shown here is derived from an EMBL/GenBank/DDBJ whole genome shotgun (WGS) entry which is preliminary data.</text>
</comment>
<sequence>MPITLVERDETGQLSQTLVNLLGEIPKNDRWSRIPQIQSVPFSRLRHVLANVFLPTGYPATVSPDYLHYQVFNALQAFCSSLAGLIASRGVLEGFGVGNASASATQALLLTVLQDVFSRLTTISAAYVFGTSLYPETKMFRFLADVLNDASLVLDTLSPFLGTISLSFSLPLLPSGSALRIIALCLSGSLRALCGLVAGGSKAALTNHFASPVSGKGDVGELNAKDASRETVVGLTGLLLGTLIIPYLSTPSITYSALCILITGHLIANYLAVRGVVLKSINRQRASLLWAAHRNAAPTGSLDPQEISAREHIFVIPSELRKGGTGRLMGHCKLGASARAVLPYCRSDHTAAMLRQFEKERYVLFISATRPSWIHPKPLVFACFKKDYEPLDQLRAWVHALDVAELLAAVGGSVDPDMDTLLIRRAHERVLEVFPGFIESLKVAGWVTSTEGLMLGSPQTVLVSVREGPQQDPGDGDRLVTRKDE</sequence>
<reference evidence="1" key="1">
    <citation type="journal article" date="2021" name="New Phytol.">
        <title>Evolutionary innovations through gain and loss of genes in the ectomycorrhizal Boletales.</title>
        <authorList>
            <person name="Wu G."/>
            <person name="Miyauchi S."/>
            <person name="Morin E."/>
            <person name="Kuo A."/>
            <person name="Drula E."/>
            <person name="Varga T."/>
            <person name="Kohler A."/>
            <person name="Feng B."/>
            <person name="Cao Y."/>
            <person name="Lipzen A."/>
            <person name="Daum C."/>
            <person name="Hundley H."/>
            <person name="Pangilinan J."/>
            <person name="Johnson J."/>
            <person name="Barry K."/>
            <person name="LaButti K."/>
            <person name="Ng V."/>
            <person name="Ahrendt S."/>
            <person name="Min B."/>
            <person name="Choi I.G."/>
            <person name="Park H."/>
            <person name="Plett J.M."/>
            <person name="Magnuson J."/>
            <person name="Spatafora J.W."/>
            <person name="Nagy L.G."/>
            <person name="Henrissat B."/>
            <person name="Grigoriev I.V."/>
            <person name="Yang Z.L."/>
            <person name="Xu J."/>
            <person name="Martin F.M."/>
        </authorList>
    </citation>
    <scope>NUCLEOTIDE SEQUENCE</scope>
    <source>
        <strain evidence="1">KUC20120723A-06</strain>
    </source>
</reference>
<dbReference type="EMBL" id="MU266410">
    <property type="protein sequence ID" value="KAH7925037.1"/>
    <property type="molecule type" value="Genomic_DNA"/>
</dbReference>
<evidence type="ECO:0000313" key="2">
    <source>
        <dbReference type="Proteomes" id="UP000790709"/>
    </source>
</evidence>
<accession>A0ACB8BJM7</accession>
<organism evidence="1 2">
    <name type="scientific">Leucogyrophana mollusca</name>
    <dbReference type="NCBI Taxonomy" id="85980"/>
    <lineage>
        <taxon>Eukaryota</taxon>
        <taxon>Fungi</taxon>
        <taxon>Dikarya</taxon>
        <taxon>Basidiomycota</taxon>
        <taxon>Agaricomycotina</taxon>
        <taxon>Agaricomycetes</taxon>
        <taxon>Agaricomycetidae</taxon>
        <taxon>Boletales</taxon>
        <taxon>Boletales incertae sedis</taxon>
        <taxon>Leucogyrophana</taxon>
    </lineage>
</organism>
<name>A0ACB8BJM7_9AGAM</name>